<dbReference type="InterPro" id="IPR036034">
    <property type="entry name" value="PDZ_sf"/>
</dbReference>
<feature type="signal peptide" evidence="2">
    <location>
        <begin position="1"/>
        <end position="24"/>
    </location>
</feature>
<dbReference type="Pfam" id="PF17820">
    <property type="entry name" value="PDZ_6"/>
    <property type="match status" value="1"/>
</dbReference>
<dbReference type="Gene3D" id="3.90.226.10">
    <property type="entry name" value="2-enoyl-CoA Hydratase, Chain A, domain 1"/>
    <property type="match status" value="1"/>
</dbReference>
<evidence type="ECO:0000259" key="3">
    <source>
        <dbReference type="PROSITE" id="PS50106"/>
    </source>
</evidence>
<dbReference type="EMBL" id="JADKIO010000005">
    <property type="protein sequence ID" value="MBK9795722.1"/>
    <property type="molecule type" value="Genomic_DNA"/>
</dbReference>
<dbReference type="GO" id="GO:0007165">
    <property type="term" value="P:signal transduction"/>
    <property type="evidence" value="ECO:0007669"/>
    <property type="project" value="TreeGrafter"/>
</dbReference>
<dbReference type="Pfam" id="PF03572">
    <property type="entry name" value="Peptidase_S41"/>
    <property type="match status" value="1"/>
</dbReference>
<evidence type="ECO:0000313" key="4">
    <source>
        <dbReference type="EMBL" id="MBK9795722.1"/>
    </source>
</evidence>
<sequence length="405" mass="41881">MHARTWLSVLSLPLVAAFTLPVLQQGTASRPQPSAGAKAAPQDPLAGLSDIQDVLSLVQLNYVDPPDMGKVVSGGVQAVLERSHPLNSYLTAEDLRLPDPGPAEAGLVALKRGIYATVVAVVPGGPAAKAGIQAGDVIRKVDGDSVGRLSAWSLERRLRGAVGSSLDLYRYNATGDLTKTTVQRQLITVGSLVVKQGQGALLVSLPDLAPGRAEELQKALAPVDRGQTLVLDLRQCLRGSMEEAAAVAGLLGAKGTFATLQEAGKPDRTLAVTGNGIPFARMALLTGRSTLGAPEVLASCLKKGGSRTLGERTPGLGVERARFALKQGGAVELVSRRWTGLGGEKLDRQGVVPDQVLRMADTEDALAKVLTALAAPAPAPKSAAAVPEATAPPKAQPPAVKKPLN</sequence>
<dbReference type="InterPro" id="IPR029045">
    <property type="entry name" value="ClpP/crotonase-like_dom_sf"/>
</dbReference>
<feature type="domain" description="PDZ" evidence="3">
    <location>
        <begin position="118"/>
        <end position="161"/>
    </location>
</feature>
<dbReference type="SUPFAM" id="SSF50156">
    <property type="entry name" value="PDZ domain-like"/>
    <property type="match status" value="1"/>
</dbReference>
<organism evidence="4 5">
    <name type="scientific">Candidatus Geothrix skivensis</name>
    <dbReference type="NCBI Taxonomy" id="2954439"/>
    <lineage>
        <taxon>Bacteria</taxon>
        <taxon>Pseudomonadati</taxon>
        <taxon>Acidobacteriota</taxon>
        <taxon>Holophagae</taxon>
        <taxon>Holophagales</taxon>
        <taxon>Holophagaceae</taxon>
        <taxon>Geothrix</taxon>
    </lineage>
</organism>
<dbReference type="SMART" id="SM00228">
    <property type="entry name" value="PDZ"/>
    <property type="match status" value="1"/>
</dbReference>
<protein>
    <submittedName>
        <fullName evidence="4">PDZ domain-containing protein</fullName>
    </submittedName>
</protein>
<dbReference type="SUPFAM" id="SSF52096">
    <property type="entry name" value="ClpP/crotonase"/>
    <property type="match status" value="1"/>
</dbReference>
<dbReference type="GO" id="GO:0004175">
    <property type="term" value="F:endopeptidase activity"/>
    <property type="evidence" value="ECO:0007669"/>
    <property type="project" value="TreeGrafter"/>
</dbReference>
<accession>A0A9D7XH57</accession>
<keyword evidence="2" id="KW-0732">Signal</keyword>
<dbReference type="SMART" id="SM00245">
    <property type="entry name" value="TSPc"/>
    <property type="match status" value="1"/>
</dbReference>
<feature type="chain" id="PRO_5038341348" evidence="2">
    <location>
        <begin position="25"/>
        <end position="405"/>
    </location>
</feature>
<dbReference type="InterPro" id="IPR005151">
    <property type="entry name" value="Tail-specific_protease"/>
</dbReference>
<dbReference type="Gene3D" id="3.30.750.44">
    <property type="match status" value="1"/>
</dbReference>
<dbReference type="PANTHER" id="PTHR32060">
    <property type="entry name" value="TAIL-SPECIFIC PROTEASE"/>
    <property type="match status" value="1"/>
</dbReference>
<dbReference type="InterPro" id="IPR041489">
    <property type="entry name" value="PDZ_6"/>
</dbReference>
<gene>
    <name evidence="4" type="ORF">IPP58_04385</name>
</gene>
<dbReference type="GO" id="GO:0030288">
    <property type="term" value="C:outer membrane-bounded periplasmic space"/>
    <property type="evidence" value="ECO:0007669"/>
    <property type="project" value="TreeGrafter"/>
</dbReference>
<dbReference type="Proteomes" id="UP000886657">
    <property type="component" value="Unassembled WGS sequence"/>
</dbReference>
<dbReference type="Gene3D" id="2.30.42.10">
    <property type="match status" value="1"/>
</dbReference>
<dbReference type="PROSITE" id="PS50106">
    <property type="entry name" value="PDZ"/>
    <property type="match status" value="1"/>
</dbReference>
<dbReference type="GO" id="GO:0008236">
    <property type="term" value="F:serine-type peptidase activity"/>
    <property type="evidence" value="ECO:0007669"/>
    <property type="project" value="InterPro"/>
</dbReference>
<dbReference type="AlphaFoldDB" id="A0A9D7XH57"/>
<evidence type="ECO:0000256" key="1">
    <source>
        <dbReference type="SAM" id="MobiDB-lite"/>
    </source>
</evidence>
<comment type="caution">
    <text evidence="4">The sequence shown here is derived from an EMBL/GenBank/DDBJ whole genome shotgun (WGS) entry which is preliminary data.</text>
</comment>
<feature type="region of interest" description="Disordered" evidence="1">
    <location>
        <begin position="377"/>
        <end position="405"/>
    </location>
</feature>
<dbReference type="PANTHER" id="PTHR32060:SF30">
    <property type="entry name" value="CARBOXY-TERMINAL PROCESSING PROTEASE CTPA"/>
    <property type="match status" value="1"/>
</dbReference>
<proteinExistence type="predicted"/>
<dbReference type="GO" id="GO:0006508">
    <property type="term" value="P:proteolysis"/>
    <property type="evidence" value="ECO:0007669"/>
    <property type="project" value="InterPro"/>
</dbReference>
<name>A0A9D7XH57_9BACT</name>
<evidence type="ECO:0000256" key="2">
    <source>
        <dbReference type="SAM" id="SignalP"/>
    </source>
</evidence>
<reference evidence="4" key="1">
    <citation type="submission" date="2020-10" db="EMBL/GenBank/DDBJ databases">
        <title>Connecting structure to function with the recovery of over 1000 high-quality activated sludge metagenome-assembled genomes encoding full-length rRNA genes using long-read sequencing.</title>
        <authorList>
            <person name="Singleton C.M."/>
            <person name="Petriglieri F."/>
            <person name="Kristensen J.M."/>
            <person name="Kirkegaard R.H."/>
            <person name="Michaelsen T.Y."/>
            <person name="Andersen M.H."/>
            <person name="Karst S.M."/>
            <person name="Dueholm M.S."/>
            <person name="Nielsen P.H."/>
            <person name="Albertsen M."/>
        </authorList>
    </citation>
    <scope>NUCLEOTIDE SEQUENCE</scope>
    <source>
        <strain evidence="4">Skiv_18-Q3-R9-52_MAXAC.067</strain>
    </source>
</reference>
<evidence type="ECO:0000313" key="5">
    <source>
        <dbReference type="Proteomes" id="UP000886657"/>
    </source>
</evidence>
<dbReference type="InterPro" id="IPR001478">
    <property type="entry name" value="PDZ"/>
</dbReference>